<feature type="compositionally biased region" description="Acidic residues" evidence="1">
    <location>
        <begin position="65"/>
        <end position="76"/>
    </location>
</feature>
<keyword evidence="3" id="KW-1185">Reference proteome</keyword>
<feature type="region of interest" description="Disordered" evidence="1">
    <location>
        <begin position="1"/>
        <end position="76"/>
    </location>
</feature>
<dbReference type="EMBL" id="JACEIK010148652">
    <property type="protein sequence ID" value="MCE5167544.1"/>
    <property type="molecule type" value="Genomic_DNA"/>
</dbReference>
<accession>A0ABS8YD35</accession>
<dbReference type="Proteomes" id="UP000823775">
    <property type="component" value="Unassembled WGS sequence"/>
</dbReference>
<proteinExistence type="predicted"/>
<organism evidence="2 3">
    <name type="scientific">Datura stramonium</name>
    <name type="common">Jimsonweed</name>
    <name type="synonym">Common thornapple</name>
    <dbReference type="NCBI Taxonomy" id="4076"/>
    <lineage>
        <taxon>Eukaryota</taxon>
        <taxon>Viridiplantae</taxon>
        <taxon>Streptophyta</taxon>
        <taxon>Embryophyta</taxon>
        <taxon>Tracheophyta</taxon>
        <taxon>Spermatophyta</taxon>
        <taxon>Magnoliopsida</taxon>
        <taxon>eudicotyledons</taxon>
        <taxon>Gunneridae</taxon>
        <taxon>Pentapetalae</taxon>
        <taxon>asterids</taxon>
        <taxon>lamiids</taxon>
        <taxon>Solanales</taxon>
        <taxon>Solanaceae</taxon>
        <taxon>Solanoideae</taxon>
        <taxon>Datureae</taxon>
        <taxon>Datura</taxon>
    </lineage>
</organism>
<reference evidence="2 3" key="1">
    <citation type="journal article" date="2021" name="BMC Genomics">
        <title>Datura genome reveals duplications of psychoactive alkaloid biosynthetic genes and high mutation rate following tissue culture.</title>
        <authorList>
            <person name="Rajewski A."/>
            <person name="Carter-House D."/>
            <person name="Stajich J."/>
            <person name="Litt A."/>
        </authorList>
    </citation>
    <scope>NUCLEOTIDE SEQUENCE [LARGE SCALE GENOMIC DNA]</scope>
    <source>
        <strain evidence="2">AR-01</strain>
    </source>
</reference>
<feature type="non-terminal residue" evidence="2">
    <location>
        <position position="1"/>
    </location>
</feature>
<comment type="caution">
    <text evidence="2">The sequence shown here is derived from an EMBL/GenBank/DDBJ whole genome shotgun (WGS) entry which is preliminary data.</text>
</comment>
<name>A0ABS8YD35_DATST</name>
<sequence length="76" mass="8474">EVERGFQGSTGENSSKSQGYDMEQTRADRPAHQPSITPRSLSMIMPASQIPRNILSPRMGTVPLEQDEETNAEDER</sequence>
<feature type="compositionally biased region" description="Polar residues" evidence="1">
    <location>
        <begin position="7"/>
        <end position="18"/>
    </location>
</feature>
<evidence type="ECO:0000313" key="2">
    <source>
        <dbReference type="EMBL" id="MCE5167544.1"/>
    </source>
</evidence>
<gene>
    <name evidence="2" type="ORF">HAX54_009058</name>
</gene>
<evidence type="ECO:0000313" key="3">
    <source>
        <dbReference type="Proteomes" id="UP000823775"/>
    </source>
</evidence>
<protein>
    <submittedName>
        <fullName evidence="2">Uncharacterized protein</fullName>
    </submittedName>
</protein>
<evidence type="ECO:0000256" key="1">
    <source>
        <dbReference type="SAM" id="MobiDB-lite"/>
    </source>
</evidence>